<evidence type="ECO:0000256" key="1">
    <source>
        <dbReference type="SAM" id="Phobius"/>
    </source>
</evidence>
<comment type="caution">
    <text evidence="2">The sequence shown here is derived from an EMBL/GenBank/DDBJ whole genome shotgun (WGS) entry which is preliminary data.</text>
</comment>
<reference evidence="2" key="2">
    <citation type="journal article" date="2024" name="Plant">
        <title>Genomic evolution and insights into agronomic trait innovations of Sesamum species.</title>
        <authorList>
            <person name="Miao H."/>
            <person name="Wang L."/>
            <person name="Qu L."/>
            <person name="Liu H."/>
            <person name="Sun Y."/>
            <person name="Le M."/>
            <person name="Wang Q."/>
            <person name="Wei S."/>
            <person name="Zheng Y."/>
            <person name="Lin W."/>
            <person name="Duan Y."/>
            <person name="Cao H."/>
            <person name="Xiong S."/>
            <person name="Wang X."/>
            <person name="Wei L."/>
            <person name="Li C."/>
            <person name="Ma Q."/>
            <person name="Ju M."/>
            <person name="Zhao R."/>
            <person name="Li G."/>
            <person name="Mu C."/>
            <person name="Tian Q."/>
            <person name="Mei H."/>
            <person name="Zhang T."/>
            <person name="Gao T."/>
            <person name="Zhang H."/>
        </authorList>
    </citation>
    <scope>NUCLEOTIDE SEQUENCE</scope>
    <source>
        <strain evidence="2">G02</strain>
    </source>
</reference>
<protein>
    <recommendedName>
        <fullName evidence="3">Transmembrane protein</fullName>
    </recommendedName>
</protein>
<dbReference type="PANTHER" id="PTHR31414:SF18">
    <property type="entry name" value="TRANSMEMBRANE PROTEIN-RELATED"/>
    <property type="match status" value="1"/>
</dbReference>
<dbReference type="AlphaFoldDB" id="A0AAW2SJ19"/>
<evidence type="ECO:0008006" key="3">
    <source>
        <dbReference type="Google" id="ProtNLM"/>
    </source>
</evidence>
<gene>
    <name evidence="2" type="ORF">Sradi_2471300</name>
</gene>
<sequence>MSCVYRDSDTEQVKQMGSINGTLPLILVVMVMALNFTQLAGLPLLSTSSVSGRFLAETNNVSDSSRHLDDTVRVDPLDGLKKYRGGYDITNKHYWSSTVFTGIHGYAIAVLWLLCGLGYGGFLLVTRSCKSRRELKKRSPCLKQDCYLQPLLLVVVFTILAITASCVVLGGNAKFHSRAKTVIDIILDTADEASNTIYNTTGAMKEMSSTLGEVQGSSRATGFLISTSRTLDAQAADIARQASKNRRLIDKGLKIVYIVTTVMISLTLVAVIALLVSGILKFRRARQVLIVLGWILTALCWFFFGIYFFLQNFVGDTCTALESFQQNPYNNSLSSILPCDELLSAESVLDDVSVGIYDLVNEVRLLLRKNINVQFLDLNLSTKMIQFQTFFNYAAHSSFLHEKSLQVNGNISRSYGNIVQICNPFSPPPMYEYQPWNCPATSIRIGDIPQVLRLLACPDTEGQTCNGGILVPAGYYNSVEAYTTSIQKFLDVYPGMDSLVQCETVEDAFDEILDEHCSPLKRYVRMVWAALVALSVIMVALVIFWTVSGRHNENHHSFGSSVKPHFNTADMLESGSAKTSNDGSKPGLGL</sequence>
<name>A0AAW2SJ19_SESRA</name>
<organism evidence="2">
    <name type="scientific">Sesamum radiatum</name>
    <name type="common">Black benniseed</name>
    <dbReference type="NCBI Taxonomy" id="300843"/>
    <lineage>
        <taxon>Eukaryota</taxon>
        <taxon>Viridiplantae</taxon>
        <taxon>Streptophyta</taxon>
        <taxon>Embryophyta</taxon>
        <taxon>Tracheophyta</taxon>
        <taxon>Spermatophyta</taxon>
        <taxon>Magnoliopsida</taxon>
        <taxon>eudicotyledons</taxon>
        <taxon>Gunneridae</taxon>
        <taxon>Pentapetalae</taxon>
        <taxon>asterids</taxon>
        <taxon>lamiids</taxon>
        <taxon>Lamiales</taxon>
        <taxon>Pedaliaceae</taxon>
        <taxon>Sesamum</taxon>
    </lineage>
</organism>
<keyword evidence="1" id="KW-0472">Membrane</keyword>
<proteinExistence type="predicted"/>
<feature type="transmembrane region" description="Helical" evidence="1">
    <location>
        <begin position="146"/>
        <end position="170"/>
    </location>
</feature>
<dbReference type="PANTHER" id="PTHR31414">
    <property type="entry name" value="TRANSMEMBRANE PROTEIN DDB_G0292058"/>
    <property type="match status" value="1"/>
</dbReference>
<feature type="transmembrane region" description="Helical" evidence="1">
    <location>
        <begin position="21"/>
        <end position="45"/>
    </location>
</feature>
<feature type="transmembrane region" description="Helical" evidence="1">
    <location>
        <begin position="103"/>
        <end position="125"/>
    </location>
</feature>
<feature type="transmembrane region" description="Helical" evidence="1">
    <location>
        <begin position="288"/>
        <end position="310"/>
    </location>
</feature>
<accession>A0AAW2SJ19</accession>
<feature type="transmembrane region" description="Helical" evidence="1">
    <location>
        <begin position="526"/>
        <end position="547"/>
    </location>
</feature>
<keyword evidence="1" id="KW-1133">Transmembrane helix</keyword>
<keyword evidence="1" id="KW-0812">Transmembrane</keyword>
<dbReference type="EMBL" id="JACGWJ010000010">
    <property type="protein sequence ID" value="KAL0392485.1"/>
    <property type="molecule type" value="Genomic_DNA"/>
</dbReference>
<dbReference type="InterPro" id="IPR040283">
    <property type="entry name" value="DDB_G0292058-like"/>
</dbReference>
<evidence type="ECO:0000313" key="2">
    <source>
        <dbReference type="EMBL" id="KAL0392485.1"/>
    </source>
</evidence>
<feature type="transmembrane region" description="Helical" evidence="1">
    <location>
        <begin position="255"/>
        <end position="276"/>
    </location>
</feature>
<dbReference type="GO" id="GO:0016020">
    <property type="term" value="C:membrane"/>
    <property type="evidence" value="ECO:0007669"/>
    <property type="project" value="TreeGrafter"/>
</dbReference>
<reference evidence="2" key="1">
    <citation type="submission" date="2020-06" db="EMBL/GenBank/DDBJ databases">
        <authorList>
            <person name="Li T."/>
            <person name="Hu X."/>
            <person name="Zhang T."/>
            <person name="Song X."/>
            <person name="Zhang H."/>
            <person name="Dai N."/>
            <person name="Sheng W."/>
            <person name="Hou X."/>
            <person name="Wei L."/>
        </authorList>
    </citation>
    <scope>NUCLEOTIDE SEQUENCE</scope>
    <source>
        <strain evidence="2">G02</strain>
        <tissue evidence="2">Leaf</tissue>
    </source>
</reference>